<sequence length="100" mass="11021">MGALKADNKALREKLSKVAEDQEATVAAKSVAAVEAYKISLLCKKERLDGIRRAWERVVSTLIQEGKITANDFAKVEPIFCLAANPIYKEEGLDLTDDLI</sequence>
<dbReference type="AlphaFoldDB" id="A0A2I0AWP4"/>
<gene>
    <name evidence="1" type="ORF">AXF42_Ash009657</name>
</gene>
<evidence type="ECO:0000313" key="2">
    <source>
        <dbReference type="Proteomes" id="UP000236161"/>
    </source>
</evidence>
<name>A0A2I0AWP4_9ASPA</name>
<keyword evidence="2" id="KW-1185">Reference proteome</keyword>
<dbReference type="Proteomes" id="UP000236161">
    <property type="component" value="Unassembled WGS sequence"/>
</dbReference>
<evidence type="ECO:0000313" key="1">
    <source>
        <dbReference type="EMBL" id="PKA59973.1"/>
    </source>
</evidence>
<accession>A0A2I0AWP4</accession>
<protein>
    <submittedName>
        <fullName evidence="1">Uncharacterized protein</fullName>
    </submittedName>
</protein>
<proteinExistence type="predicted"/>
<reference evidence="1 2" key="1">
    <citation type="journal article" date="2017" name="Nature">
        <title>The Apostasia genome and the evolution of orchids.</title>
        <authorList>
            <person name="Zhang G.Q."/>
            <person name="Liu K.W."/>
            <person name="Li Z."/>
            <person name="Lohaus R."/>
            <person name="Hsiao Y.Y."/>
            <person name="Niu S.C."/>
            <person name="Wang J.Y."/>
            <person name="Lin Y.C."/>
            <person name="Xu Q."/>
            <person name="Chen L.J."/>
            <person name="Yoshida K."/>
            <person name="Fujiwara S."/>
            <person name="Wang Z.W."/>
            <person name="Zhang Y.Q."/>
            <person name="Mitsuda N."/>
            <person name="Wang M."/>
            <person name="Liu G.H."/>
            <person name="Pecoraro L."/>
            <person name="Huang H.X."/>
            <person name="Xiao X.J."/>
            <person name="Lin M."/>
            <person name="Wu X.Y."/>
            <person name="Wu W.L."/>
            <person name="Chen Y.Y."/>
            <person name="Chang S.B."/>
            <person name="Sakamoto S."/>
            <person name="Ohme-Takagi M."/>
            <person name="Yagi M."/>
            <person name="Zeng S.J."/>
            <person name="Shen C.Y."/>
            <person name="Yeh C.M."/>
            <person name="Luo Y.B."/>
            <person name="Tsai W.C."/>
            <person name="Van de Peer Y."/>
            <person name="Liu Z.J."/>
        </authorList>
    </citation>
    <scope>NUCLEOTIDE SEQUENCE [LARGE SCALE GENOMIC DNA]</scope>
    <source>
        <strain evidence="2">cv. Shenzhen</strain>
        <tissue evidence="1">Stem</tissue>
    </source>
</reference>
<organism evidence="1 2">
    <name type="scientific">Apostasia shenzhenica</name>
    <dbReference type="NCBI Taxonomy" id="1088818"/>
    <lineage>
        <taxon>Eukaryota</taxon>
        <taxon>Viridiplantae</taxon>
        <taxon>Streptophyta</taxon>
        <taxon>Embryophyta</taxon>
        <taxon>Tracheophyta</taxon>
        <taxon>Spermatophyta</taxon>
        <taxon>Magnoliopsida</taxon>
        <taxon>Liliopsida</taxon>
        <taxon>Asparagales</taxon>
        <taxon>Orchidaceae</taxon>
        <taxon>Apostasioideae</taxon>
        <taxon>Apostasia</taxon>
    </lineage>
</organism>
<dbReference type="EMBL" id="KZ451942">
    <property type="protein sequence ID" value="PKA59973.1"/>
    <property type="molecule type" value="Genomic_DNA"/>
</dbReference>